<reference evidence="1" key="1">
    <citation type="submission" date="2020-06" db="EMBL/GenBank/DDBJ databases">
        <title>WGS assembly of Ceratodon purpureus strain R40.</title>
        <authorList>
            <person name="Carey S.B."/>
            <person name="Jenkins J."/>
            <person name="Shu S."/>
            <person name="Lovell J.T."/>
            <person name="Sreedasyam A."/>
            <person name="Maumus F."/>
            <person name="Tiley G.P."/>
            <person name="Fernandez-Pozo N."/>
            <person name="Barry K."/>
            <person name="Chen C."/>
            <person name="Wang M."/>
            <person name="Lipzen A."/>
            <person name="Daum C."/>
            <person name="Saski C.A."/>
            <person name="Payton A.C."/>
            <person name="Mcbreen J.C."/>
            <person name="Conrad R.E."/>
            <person name="Kollar L.M."/>
            <person name="Olsson S."/>
            <person name="Huttunen S."/>
            <person name="Landis J.B."/>
            <person name="Wickett N.J."/>
            <person name="Johnson M.G."/>
            <person name="Rensing S.A."/>
            <person name="Grimwood J."/>
            <person name="Schmutz J."/>
            <person name="Mcdaniel S.F."/>
        </authorList>
    </citation>
    <scope>NUCLEOTIDE SEQUENCE</scope>
    <source>
        <strain evidence="1">R40</strain>
    </source>
</reference>
<dbReference type="EMBL" id="CM026425">
    <property type="protein sequence ID" value="KAG0578095.1"/>
    <property type="molecule type" value="Genomic_DNA"/>
</dbReference>
<name>A0A8T0I527_CERPU</name>
<accession>A0A8T0I527</accession>
<comment type="caution">
    <text evidence="1">The sequence shown here is derived from an EMBL/GenBank/DDBJ whole genome shotgun (WGS) entry which is preliminary data.</text>
</comment>
<dbReference type="Proteomes" id="UP000822688">
    <property type="component" value="Chromosome 5"/>
</dbReference>
<sequence length="134" mass="15006">MYQHLPSRTKGLCYGTIISASVGISGSLGEEVALLFRPGRGSRTYMIRSSRPLTWGSRNMWGAQLGFPLKTDRHILLCASLDRDYHRPLKGKEPYVEPHLLERRADEDAKGCYFSSLHSQAVHGSDTSGFFLMC</sequence>
<organism evidence="1 2">
    <name type="scientific">Ceratodon purpureus</name>
    <name type="common">Fire moss</name>
    <name type="synonym">Dicranum purpureum</name>
    <dbReference type="NCBI Taxonomy" id="3225"/>
    <lineage>
        <taxon>Eukaryota</taxon>
        <taxon>Viridiplantae</taxon>
        <taxon>Streptophyta</taxon>
        <taxon>Embryophyta</taxon>
        <taxon>Bryophyta</taxon>
        <taxon>Bryophytina</taxon>
        <taxon>Bryopsida</taxon>
        <taxon>Dicranidae</taxon>
        <taxon>Pseudoditrichales</taxon>
        <taxon>Ditrichaceae</taxon>
        <taxon>Ceratodon</taxon>
    </lineage>
</organism>
<protein>
    <submittedName>
        <fullName evidence="1">Uncharacterized protein</fullName>
    </submittedName>
</protein>
<dbReference type="AlphaFoldDB" id="A0A8T0I527"/>
<keyword evidence="2" id="KW-1185">Reference proteome</keyword>
<proteinExistence type="predicted"/>
<gene>
    <name evidence="1" type="ORF">KC19_5G204400</name>
</gene>
<evidence type="ECO:0000313" key="1">
    <source>
        <dbReference type="EMBL" id="KAG0578095.1"/>
    </source>
</evidence>
<evidence type="ECO:0000313" key="2">
    <source>
        <dbReference type="Proteomes" id="UP000822688"/>
    </source>
</evidence>